<dbReference type="Pfam" id="PF05345">
    <property type="entry name" value="He_PIG"/>
    <property type="match status" value="3"/>
</dbReference>
<evidence type="ECO:0000256" key="1">
    <source>
        <dbReference type="ARBA" id="ARBA00022737"/>
    </source>
</evidence>
<dbReference type="EMBL" id="CAAJGR010000075">
    <property type="protein sequence ID" value="VHO02738.1"/>
    <property type="molecule type" value="Genomic_DNA"/>
</dbReference>
<feature type="transmembrane region" description="Helical" evidence="2">
    <location>
        <begin position="2503"/>
        <end position="2529"/>
    </location>
</feature>
<dbReference type="InterPro" id="IPR018392">
    <property type="entry name" value="LysM"/>
</dbReference>
<dbReference type="SMART" id="SM00257">
    <property type="entry name" value="LysM"/>
    <property type="match status" value="1"/>
</dbReference>
<feature type="domain" description="LysM" evidence="4">
    <location>
        <begin position="2414"/>
        <end position="2461"/>
    </location>
</feature>
<name>A0A486XJP0_9GAMM</name>
<dbReference type="PROSITE" id="PS51782">
    <property type="entry name" value="LYSM"/>
    <property type="match status" value="1"/>
</dbReference>
<evidence type="ECO:0000259" key="4">
    <source>
        <dbReference type="PROSITE" id="PS51782"/>
    </source>
</evidence>
<feature type="transmembrane region" description="Helical" evidence="2">
    <location>
        <begin position="2541"/>
        <end position="2567"/>
    </location>
</feature>
<protein>
    <submittedName>
        <fullName evidence="5">Rhs family protein</fullName>
    </submittedName>
</protein>
<dbReference type="InterPro" id="IPR050708">
    <property type="entry name" value="T6SS_VgrG/RHS"/>
</dbReference>
<evidence type="ECO:0000256" key="2">
    <source>
        <dbReference type="SAM" id="Phobius"/>
    </source>
</evidence>
<gene>
    <name evidence="5" type="ORF">BAL341_983</name>
</gene>
<dbReference type="SMART" id="SM00736">
    <property type="entry name" value="CADG"/>
    <property type="match status" value="3"/>
</dbReference>
<dbReference type="CDD" id="cd00118">
    <property type="entry name" value="LysM"/>
    <property type="match status" value="1"/>
</dbReference>
<reference evidence="5" key="1">
    <citation type="submission" date="2019-04" db="EMBL/GenBank/DDBJ databases">
        <authorList>
            <person name="Brambilla D."/>
        </authorList>
    </citation>
    <scope>NUCLEOTIDE SEQUENCE</scope>
    <source>
        <strain evidence="5">BAL1</strain>
    </source>
</reference>
<dbReference type="InterPro" id="IPR015919">
    <property type="entry name" value="Cadherin-like_sf"/>
</dbReference>
<evidence type="ECO:0000313" key="5">
    <source>
        <dbReference type="EMBL" id="VHO02738.1"/>
    </source>
</evidence>
<dbReference type="GO" id="GO:0016020">
    <property type="term" value="C:membrane"/>
    <property type="evidence" value="ECO:0007669"/>
    <property type="project" value="InterPro"/>
</dbReference>
<dbReference type="PROSITE" id="PS50825">
    <property type="entry name" value="HYR"/>
    <property type="match status" value="1"/>
</dbReference>
<dbReference type="PANTHER" id="PTHR32305:SF15">
    <property type="entry name" value="PROTEIN RHSA-RELATED"/>
    <property type="match status" value="1"/>
</dbReference>
<keyword evidence="2" id="KW-1133">Transmembrane helix</keyword>
<dbReference type="InterPro" id="IPR036779">
    <property type="entry name" value="LysM_dom_sf"/>
</dbReference>
<dbReference type="InterPro" id="IPR006644">
    <property type="entry name" value="Cadg"/>
</dbReference>
<feature type="domain" description="HYR" evidence="3">
    <location>
        <begin position="1725"/>
        <end position="1818"/>
    </location>
</feature>
<dbReference type="PANTHER" id="PTHR32305">
    <property type="match status" value="1"/>
</dbReference>
<dbReference type="InterPro" id="IPR013783">
    <property type="entry name" value="Ig-like_fold"/>
</dbReference>
<dbReference type="Gene3D" id="3.10.350.10">
    <property type="entry name" value="LysM domain"/>
    <property type="match status" value="1"/>
</dbReference>
<dbReference type="SUPFAM" id="SSF49313">
    <property type="entry name" value="Cadherin-like"/>
    <property type="match status" value="4"/>
</dbReference>
<dbReference type="Gene3D" id="2.60.40.10">
    <property type="entry name" value="Immunoglobulins"/>
    <property type="match status" value="4"/>
</dbReference>
<dbReference type="Gene3D" id="2.180.10.10">
    <property type="entry name" value="RHS repeat-associated core"/>
    <property type="match status" value="3"/>
</dbReference>
<keyword evidence="2" id="KW-0472">Membrane</keyword>
<dbReference type="GO" id="GO:0005509">
    <property type="term" value="F:calcium ion binding"/>
    <property type="evidence" value="ECO:0007669"/>
    <property type="project" value="InterPro"/>
</dbReference>
<keyword evidence="2" id="KW-0812">Transmembrane</keyword>
<sequence length="3215" mass="347112">MFYDKADRLRFSIDSRGAVTESRYDNSGKVTKTIQFAALLGSASTTLATKLNNGTLTYIDLRNQYQGDVVENGDRVTENSYDNAGRLIAVKDAEGFTEKYKYNANGLLFSRIDKNLQEWRFNYDNSGRVTAEFSPKLTGIKTLVGDTYQSVNGFAVKQYQYDASGNVVAIQEGVHQGNTVPQDVVFYGQVRETSFGYDAAGRQIKVTQPQAENAPKTWTTTEYNALGQAIRSAVWIDLSNDIIPFFHTVSQKHHTYDAAGRLLFDVDATELNWAATTKAYVTQYQYDALGNQTKVTRFANTLDLQWLNNNTDWSLGQPLSETDIFASKNIGGSTQYALQRDASKDRTITTDYYANGLKKTVTENERSYYYVGEEGYTEENRGKPTTEFVYNAFGEVWKTSVLSHRSVKNHWGTDYQGYSTAENWLDSYSYYNHTGNKIASVDAGGYLTRWQYNSFGQISEQTEYARAINSSALSPSTAPTPPAAGNAVTGLDRKTSYTYDDMGRLLTETRHNVALWQRDGSSASISTLNSTQTVNSYDALGQLRTVTQNGKLTSDIDYDVLGNIVSTKSAEFAALKTTDASVVNNSNGLQSAAVCDTVQQVTQYQYDVFGNAVEIRQKGTVAADDIVTQHKYNSRGQAITTMNALGHVTSSEYDHAGRLVKTVRSYNEPSDVYSYQVFHFVSEYDAEHRRQLTHREPMPSWLSFDISTGTFSGTPPATGSITLRGQAEINGQTRPILITLNYSAGVAFTDSLPGWETVNITDTVKSVVQTYSYTAQGLLKKQAIQMQQTGTATKTESWDNFTYNSFGEVETKNGIFYLYNTSGNLQSTNEGNGERKFNRLDLAGRVIATETDFGISIYELDALGRITTAKLPVFYLYDEASVDQKVLQDFDRWGNVLRYTDAMGYVYRYQYNVLNKVTLETRPDVVDVDASGHASVVSPTTQYRYDAQGNLLETENHYGNKTGQVFNALGQLVQTIDSLNSPSYHAFDRFGRRVATQNSAGLISTTRYDAEGQIIAVGDIRLQSDTEAYYNHTLTTYSYNDMGHRVSQLDAAGFSYHYQHDARGNVVYAKTPEGQLKEFAYDRYGNKTLERFSNLYDSDASDLNQNTWEYSEFGYVLHHNDLAGKNYSYQYETQTYTDEYDNGYDITYGSRLSAVTSGHGQNVSYDYYVNGWLRSVTDHATGARSEYFYNGAGQRFHEIQTSVNAFGETMRTETWTNYDSHGRIASVESTGTNGQSVSRVLYSYDALGNRRSITAWNGYEGTLPNGNVNKAPLTNNESGFGWNYGDERTFELHAHAEQPIPEYTLHFSEDGRYYDDELALQYTFRVNGQLMSLSAIQHQYSWLSITANENNGEIVISGTAPLAMAGQKLQIEVTASDGELVSTSTNIVVNIEPATTWLPIRAQHLIQHAGSSYPSRYGNDITPFLQGNLDATYRLGSAIAQSADGPVDVSDAIDMDALTKGILAINPAYTGNAEQLTLSLIATVNGEDVTSDTFTVTLDYAPIAEAPAAITVSPGDAFSTTVQFSDRNNAVSNWLTDAIVNQELTFSFWLDWEQVTPDDDGLINGWLKVEIDGADITLSNAGVVPDSAIRDWPYELKIQASDNKNDSESITVGIAVQGATNQAPTGDIPDVSVNAGSELNYNTAAFLTDPDGDTLTYSAQVFIREYRDSFWLDIPTDMPVGLSLSSAGLLSGTPGRSSNGSYIIRVSADDGRAVTQREFTLTITSDNQAPTVTQLPSRMVQAGRLVDYSTASYFTDPDGDTLTFSATGLPGELEINSATGRIVGFMPSGASGTYSVTVTATDPFGAEISSSFHFIVASLGGGPAPLNRPPVANTTLNTSAEPGVTLNYSIPANTFTDPDGDTLTYSAPRLPRGLSFVDNRITGQLTTEGTYTATIRATDSRGAYAETTLVIDVSLSGIHPPIVITPPIDTRPPIDLTPPTDPLLPVLLPPIEPALPSPPIFIAPPVGPRPRIPVELLSQPIGDTDNVVSASSLVLASNDDITTASSLMASPPLRDAEPIFEEPIPPTPAVAQEYWFSYDQLNRVIIDGGKLVEGQLSIATQGQYLQYNSAGQQSLAISGGGFSATRYSYNAQGLLGQVDAYKNSSSVNLYEPSLSLNDANWRAQASYQYDELNRISETRSYHGLNETLTIGVFSELPGGDAFGEVPVIIELAGALKGVQYTTYRGDGNVLKVEEEGLSTNRDSIIKAAMSGEAIGPGGMVRENQRLDGQNAIADTDLMMLANTFYSNYDTAGNNTGYRYNKTGRFYGESNTIPETYTWTFVKTQEVRDTYLEKSVIGRSSNSDFKAASTVSTYDVNGNRMAVEERVTGETNVEARHFFHSADGSLLRKYAGTQTSLLSDPTNNTRAGTGFALKGAISNYQYSNGNYLGELDSEGNIHFKDQHFTAPGKTDSSSQRYNVRAGDTLQGIAQLFYGSSDYWYIIASANGLSNDSPLQEGTALDIPARANSENRSDSFKPMDLAQIIGDTTPTLPYAPPPPAAGCNVVATIIMVAVAVALTVVTAGAAAGLAAQTAAGGIWSAGASALVGGAAAGLTTGAAMTAAAIGGFVGSVGSQLVGKAMGVVDSFSLKNALASGITAGATAGMGAAMGVGGTNANGVFSGIKKGAEAGTTATLNGLGKVTMAASNVGFNVAANKLVGNQASFSWRNVATSALSAGAMHGLSLNDQYSAFERFSQSGDMVAGTLSGTLSGIAGAAIGYGAGKLIQKGNDRPSWNFSSVATDAFGNALGNSFVANRMDAEQTRLDAQRASAAMSDQASKAVNAKLDAQLAASGREAMENVATQSQEQTERMMQALAYNRALDLNEAEAAQDAKRADQTLARIEAVNAQSAALQSKADALQQSFDAESKQRQESIADAFQRGINRGAYAASKNYQSQDLMAGVDVEGYIAWRQGQIDDFNNFKANLSGLGSFAFHGGANLFEGIINAGQSIAGLTRFTGIQGGGAFTEAWTSLGSGVSAAASFAYNNPLGFAKAMTVDPVMGMVNHYGNIRQSDGIAAMFGSIAGDALSGAAVAMLAAPSRVGGSSVAPSSTGNAVDLARSWQTQFPYIGQDPMRPIALSQGKILAQVVFDADAGPAGSYFTTPSAIRRATLADGSIDANILNQGLQIDGSKYPSFRPNVQYFQVGDAVPFGEAAFGRTIANPHLNPNGFNALPQVFLKEEFFQNMKPIDRLGNPKVKAYPMVNTETPSYLFDWIPKG</sequence>
<accession>A0A486XJP0</accession>
<dbReference type="InterPro" id="IPR006530">
    <property type="entry name" value="YD"/>
</dbReference>
<keyword evidence="1" id="KW-0677">Repeat</keyword>
<dbReference type="NCBIfam" id="TIGR01643">
    <property type="entry name" value="YD_repeat_2x"/>
    <property type="match status" value="1"/>
</dbReference>
<dbReference type="Pfam" id="PF01476">
    <property type="entry name" value="LysM"/>
    <property type="match status" value="1"/>
</dbReference>
<dbReference type="Pfam" id="PF05593">
    <property type="entry name" value="RHS_repeat"/>
    <property type="match status" value="2"/>
</dbReference>
<organism evidence="5">
    <name type="scientific">Rheinheimera sp. BAL341</name>
    <dbReference type="NCBI Taxonomy" id="1708203"/>
    <lineage>
        <taxon>Bacteria</taxon>
        <taxon>Pseudomonadati</taxon>
        <taxon>Pseudomonadota</taxon>
        <taxon>Gammaproteobacteria</taxon>
        <taxon>Chromatiales</taxon>
        <taxon>Chromatiaceae</taxon>
        <taxon>Rheinheimera</taxon>
    </lineage>
</organism>
<evidence type="ECO:0000259" key="3">
    <source>
        <dbReference type="PROSITE" id="PS50825"/>
    </source>
</evidence>
<proteinExistence type="predicted"/>
<dbReference type="InterPro" id="IPR003410">
    <property type="entry name" value="HYR_dom"/>
</dbReference>
<dbReference type="InterPro" id="IPR031325">
    <property type="entry name" value="RHS_repeat"/>
</dbReference>